<dbReference type="OrthoDB" id="5386682at2759"/>
<evidence type="ECO:0000259" key="1">
    <source>
        <dbReference type="Pfam" id="PF06985"/>
    </source>
</evidence>
<dbReference type="InterPro" id="IPR052895">
    <property type="entry name" value="HetReg/Transcr_Mod"/>
</dbReference>
<sequence length="565" mass="64915">MSAFKPLDTKVDSIRLLVLLPKAADGEICCELQHTTFTSKPHYEALSYVWSEEPADKKIKVDDEEVLVGANLYSALQTFQCSSPRPLWVDALCINLADTEERNYQASLMSYIYSRAQKVLAWLGSAPDRFTQDDLDDMKTPDRLWYMQWSDENRAAIAESLYWSRRWTIQEIFHAKKIHFHLGVGVFYIEGCANLIVGDALEHIRRRLELLHVTRERRGSDIQRLDVLLKTYSSLKCRDPLDKVFSFLGMADEAAQDLIEVDYNMGHFDLYTKLVKYHRKSTPMPNWPRCFVKDFDFGPWRHKNSYLEFSKELERSVRLVAFSHLAQKTLEGTVDKNQPSASSTARGDVFIARGAFAGKVLRLGPTYKELVSSLEPNRQWVATIEEECIKDPFLNEIRRLSEEYSREMLAWDEAHLNPVRTGNFSNSYGYRVSADDQSIDHQETDQSSESSEPRLFLATKGVMGFLPPQARAGDMIYSFWECTVGFIVRKVAEDRWMIVGRAELSAESLHRVVSEPFFHDALNYRASGEQSSKGKKSSVRGPQRKALENMLDFKLDLYALQQLTA</sequence>
<dbReference type="PANTHER" id="PTHR24148:SF64">
    <property type="entry name" value="HETEROKARYON INCOMPATIBILITY DOMAIN-CONTAINING PROTEIN"/>
    <property type="match status" value="1"/>
</dbReference>
<gene>
    <name evidence="2" type="ORF">B0J13DRAFT_560616</name>
</gene>
<organism evidence="2 3">
    <name type="scientific">Dactylonectria estremocensis</name>
    <dbReference type="NCBI Taxonomy" id="1079267"/>
    <lineage>
        <taxon>Eukaryota</taxon>
        <taxon>Fungi</taxon>
        <taxon>Dikarya</taxon>
        <taxon>Ascomycota</taxon>
        <taxon>Pezizomycotina</taxon>
        <taxon>Sordariomycetes</taxon>
        <taxon>Hypocreomycetidae</taxon>
        <taxon>Hypocreales</taxon>
        <taxon>Nectriaceae</taxon>
        <taxon>Dactylonectria</taxon>
    </lineage>
</organism>
<comment type="caution">
    <text evidence="2">The sequence shown here is derived from an EMBL/GenBank/DDBJ whole genome shotgun (WGS) entry which is preliminary data.</text>
</comment>
<feature type="domain" description="Heterokaryon incompatibility" evidence="1">
    <location>
        <begin position="43"/>
        <end position="171"/>
    </location>
</feature>
<dbReference type="AlphaFoldDB" id="A0A9P9ECB0"/>
<dbReference type="Pfam" id="PF06985">
    <property type="entry name" value="HET"/>
    <property type="match status" value="1"/>
</dbReference>
<evidence type="ECO:0000313" key="2">
    <source>
        <dbReference type="EMBL" id="KAH7134534.1"/>
    </source>
</evidence>
<dbReference type="InterPro" id="IPR010730">
    <property type="entry name" value="HET"/>
</dbReference>
<evidence type="ECO:0000313" key="3">
    <source>
        <dbReference type="Proteomes" id="UP000717696"/>
    </source>
</evidence>
<name>A0A9P9ECB0_9HYPO</name>
<dbReference type="EMBL" id="JAGMUU010000017">
    <property type="protein sequence ID" value="KAH7134534.1"/>
    <property type="molecule type" value="Genomic_DNA"/>
</dbReference>
<keyword evidence="3" id="KW-1185">Reference proteome</keyword>
<dbReference type="Proteomes" id="UP000717696">
    <property type="component" value="Unassembled WGS sequence"/>
</dbReference>
<dbReference type="PANTHER" id="PTHR24148">
    <property type="entry name" value="ANKYRIN REPEAT DOMAIN-CONTAINING PROTEIN 39 HOMOLOG-RELATED"/>
    <property type="match status" value="1"/>
</dbReference>
<reference evidence="2" key="1">
    <citation type="journal article" date="2021" name="Nat. Commun.">
        <title>Genetic determinants of endophytism in the Arabidopsis root mycobiome.</title>
        <authorList>
            <person name="Mesny F."/>
            <person name="Miyauchi S."/>
            <person name="Thiergart T."/>
            <person name="Pickel B."/>
            <person name="Atanasova L."/>
            <person name="Karlsson M."/>
            <person name="Huettel B."/>
            <person name="Barry K.W."/>
            <person name="Haridas S."/>
            <person name="Chen C."/>
            <person name="Bauer D."/>
            <person name="Andreopoulos W."/>
            <person name="Pangilinan J."/>
            <person name="LaButti K."/>
            <person name="Riley R."/>
            <person name="Lipzen A."/>
            <person name="Clum A."/>
            <person name="Drula E."/>
            <person name="Henrissat B."/>
            <person name="Kohler A."/>
            <person name="Grigoriev I.V."/>
            <person name="Martin F.M."/>
            <person name="Hacquard S."/>
        </authorList>
    </citation>
    <scope>NUCLEOTIDE SEQUENCE</scope>
    <source>
        <strain evidence="2">MPI-CAGE-AT-0021</strain>
    </source>
</reference>
<proteinExistence type="predicted"/>
<accession>A0A9P9ECB0</accession>
<protein>
    <submittedName>
        <fullName evidence="2">Heterokaryon incompatibility protein-domain-containing protein</fullName>
    </submittedName>
</protein>